<dbReference type="EMBL" id="JAREJI010000096">
    <property type="protein sequence ID" value="MDE8772136.1"/>
    <property type="molecule type" value="Genomic_DNA"/>
</dbReference>
<organism evidence="1 2">
    <name type="scientific">Providencia stuartii</name>
    <dbReference type="NCBI Taxonomy" id="588"/>
    <lineage>
        <taxon>Bacteria</taxon>
        <taxon>Pseudomonadati</taxon>
        <taxon>Pseudomonadota</taxon>
        <taxon>Gammaproteobacteria</taxon>
        <taxon>Enterobacterales</taxon>
        <taxon>Morganellaceae</taxon>
        <taxon>Providencia</taxon>
    </lineage>
</organism>
<comment type="caution">
    <text evidence="1">The sequence shown here is derived from an EMBL/GenBank/DDBJ whole genome shotgun (WGS) entry which is preliminary data.</text>
</comment>
<evidence type="ECO:0000313" key="2">
    <source>
        <dbReference type="Proteomes" id="UP001163056"/>
    </source>
</evidence>
<reference evidence="1 2" key="1">
    <citation type="submission" date="2023-03" db="EMBL/GenBank/DDBJ databases">
        <title>WGS of NDM-producing Providencia thailandensis from Ukrainian patients.</title>
        <authorList>
            <person name="Zabicka D."/>
            <person name="Izdebski R."/>
            <person name="Urbanowicz P."/>
            <person name="Biedrzycka M."/>
            <person name="Guzek A."/>
            <person name="Gniadkowski M."/>
        </authorList>
    </citation>
    <scope>NUCLEOTIDE SEQUENCE [LARGE SCALE GENOMIC DNA]</scope>
    <source>
        <strain evidence="1 2">8015-22</strain>
    </source>
</reference>
<dbReference type="Proteomes" id="UP001163056">
    <property type="component" value="Unassembled WGS sequence"/>
</dbReference>
<name>A0AAJ1N4B4_PROST</name>
<feature type="non-terminal residue" evidence="1">
    <location>
        <position position="112"/>
    </location>
</feature>
<sequence length="112" mass="11297">MLKDEAINQAKEAAMSKASARTQQAVNLAQQAASAASSLQASAAMLTPGGGLTGGLNPADPDTAQAALRSALGLTAEPSGLVFTCEIGLFPAGTFQVTDFTLTEGLSSLYHL</sequence>
<dbReference type="AlphaFoldDB" id="A0AAJ1N4B4"/>
<protein>
    <submittedName>
        <fullName evidence="1">Type VI secretion system tip protein VgrG</fullName>
    </submittedName>
</protein>
<gene>
    <name evidence="1" type="ORF">PZS58_22035</name>
</gene>
<evidence type="ECO:0000313" key="1">
    <source>
        <dbReference type="EMBL" id="MDE8772136.1"/>
    </source>
</evidence>
<proteinExistence type="predicted"/>
<accession>A0AAJ1N4B4</accession>